<dbReference type="EMBL" id="BMWP01000002">
    <property type="protein sequence ID" value="GGW23968.1"/>
    <property type="molecule type" value="Genomic_DNA"/>
</dbReference>
<evidence type="ECO:0000313" key="2">
    <source>
        <dbReference type="Proteomes" id="UP000634668"/>
    </source>
</evidence>
<gene>
    <name evidence="1" type="ORF">GCM10007383_05550</name>
</gene>
<sequence length="60" mass="6781">MQILKLSNMNATFFIGLRIDFGLFLIGFGANKFLHFMPAWEMSEAAMNYFSALVGTNTKI</sequence>
<dbReference type="AlphaFoldDB" id="A0A918IPG1"/>
<reference evidence="1" key="1">
    <citation type="journal article" date="2014" name="Int. J. Syst. Evol. Microbiol.">
        <title>Complete genome sequence of Corynebacterium casei LMG S-19264T (=DSM 44701T), isolated from a smear-ripened cheese.</title>
        <authorList>
            <consortium name="US DOE Joint Genome Institute (JGI-PGF)"/>
            <person name="Walter F."/>
            <person name="Albersmeier A."/>
            <person name="Kalinowski J."/>
            <person name="Ruckert C."/>
        </authorList>
    </citation>
    <scope>NUCLEOTIDE SEQUENCE</scope>
    <source>
        <strain evidence="1">KCTC 12113</strain>
    </source>
</reference>
<reference evidence="1" key="2">
    <citation type="submission" date="2020-09" db="EMBL/GenBank/DDBJ databases">
        <authorList>
            <person name="Sun Q."/>
            <person name="Kim S."/>
        </authorList>
    </citation>
    <scope>NUCLEOTIDE SEQUENCE</scope>
    <source>
        <strain evidence="1">KCTC 12113</strain>
    </source>
</reference>
<accession>A0A918IPG1</accession>
<dbReference type="Proteomes" id="UP000634668">
    <property type="component" value="Unassembled WGS sequence"/>
</dbReference>
<keyword evidence="2" id="KW-1185">Reference proteome</keyword>
<protein>
    <submittedName>
        <fullName evidence="1">Uncharacterized protein</fullName>
    </submittedName>
</protein>
<evidence type="ECO:0000313" key="1">
    <source>
        <dbReference type="EMBL" id="GGW23968.1"/>
    </source>
</evidence>
<comment type="caution">
    <text evidence="1">The sequence shown here is derived from an EMBL/GenBank/DDBJ whole genome shotgun (WGS) entry which is preliminary data.</text>
</comment>
<organism evidence="1 2">
    <name type="scientific">Arenibacter certesii</name>
    <dbReference type="NCBI Taxonomy" id="228955"/>
    <lineage>
        <taxon>Bacteria</taxon>
        <taxon>Pseudomonadati</taxon>
        <taxon>Bacteroidota</taxon>
        <taxon>Flavobacteriia</taxon>
        <taxon>Flavobacteriales</taxon>
        <taxon>Flavobacteriaceae</taxon>
        <taxon>Arenibacter</taxon>
    </lineage>
</organism>
<name>A0A918IPG1_9FLAO</name>
<proteinExistence type="predicted"/>